<comment type="caution">
    <text evidence="6">The sequence shown here is derived from an EMBL/GenBank/DDBJ whole genome shotgun (WGS) entry which is preliminary data.</text>
</comment>
<keyword evidence="4" id="KW-0472">Membrane</keyword>
<proteinExistence type="predicted"/>
<organism evidence="6 7">
    <name type="scientific">Rhodoferax fermentans</name>
    <dbReference type="NCBI Taxonomy" id="28066"/>
    <lineage>
        <taxon>Bacteria</taxon>
        <taxon>Pseudomonadati</taxon>
        <taxon>Pseudomonadota</taxon>
        <taxon>Betaproteobacteria</taxon>
        <taxon>Burkholderiales</taxon>
        <taxon>Comamonadaceae</taxon>
        <taxon>Rhodoferax</taxon>
    </lineage>
</organism>
<dbReference type="SUPFAM" id="SSF74653">
    <property type="entry name" value="TolA/TonB C-terminal domain"/>
    <property type="match status" value="1"/>
</dbReference>
<dbReference type="InterPro" id="IPR037682">
    <property type="entry name" value="TonB_C"/>
</dbReference>
<evidence type="ECO:0000313" key="6">
    <source>
        <dbReference type="EMBL" id="OOV05429.1"/>
    </source>
</evidence>
<evidence type="ECO:0000256" key="4">
    <source>
        <dbReference type="ARBA" id="ARBA00023136"/>
    </source>
</evidence>
<evidence type="ECO:0000313" key="7">
    <source>
        <dbReference type="Proteomes" id="UP000190750"/>
    </source>
</evidence>
<reference evidence="6 7" key="1">
    <citation type="submission" date="2017-01" db="EMBL/GenBank/DDBJ databases">
        <title>Genome sequencing of Rhodoferax fermentans JCM 7819.</title>
        <authorList>
            <person name="Kim Y.J."/>
            <person name="Farh M.E.-A."/>
            <person name="Yang D.-C."/>
        </authorList>
    </citation>
    <scope>NUCLEOTIDE SEQUENCE [LARGE SCALE GENOMIC DNA]</scope>
    <source>
        <strain evidence="6 7">JCM 7819</strain>
    </source>
</reference>
<accession>A0A1T1AMS5</accession>
<dbReference type="GO" id="GO:0016020">
    <property type="term" value="C:membrane"/>
    <property type="evidence" value="ECO:0007669"/>
    <property type="project" value="UniProtKB-SubCell"/>
</dbReference>
<evidence type="ECO:0000256" key="1">
    <source>
        <dbReference type="ARBA" id="ARBA00004167"/>
    </source>
</evidence>
<dbReference type="NCBIfam" id="TIGR01352">
    <property type="entry name" value="tonB_Cterm"/>
    <property type="match status" value="1"/>
</dbReference>
<dbReference type="InterPro" id="IPR006260">
    <property type="entry name" value="TonB/TolA_C"/>
</dbReference>
<keyword evidence="3" id="KW-1133">Transmembrane helix</keyword>
<protein>
    <recommendedName>
        <fullName evidence="5">TonB C-terminal domain-containing protein</fullName>
    </recommendedName>
</protein>
<evidence type="ECO:0000259" key="5">
    <source>
        <dbReference type="PROSITE" id="PS52015"/>
    </source>
</evidence>
<dbReference type="PROSITE" id="PS52015">
    <property type="entry name" value="TONB_CTD"/>
    <property type="match status" value="1"/>
</dbReference>
<comment type="subcellular location">
    <subcellularLocation>
        <location evidence="1">Membrane</location>
        <topology evidence="1">Single-pass membrane protein</topology>
    </subcellularLocation>
</comment>
<evidence type="ECO:0000256" key="2">
    <source>
        <dbReference type="ARBA" id="ARBA00022692"/>
    </source>
</evidence>
<dbReference type="AlphaFoldDB" id="A0A1T1AMS5"/>
<evidence type="ECO:0000256" key="3">
    <source>
        <dbReference type="ARBA" id="ARBA00022989"/>
    </source>
</evidence>
<keyword evidence="7" id="KW-1185">Reference proteome</keyword>
<dbReference type="Pfam" id="PF03544">
    <property type="entry name" value="TonB_C"/>
    <property type="match status" value="1"/>
</dbReference>
<gene>
    <name evidence="6" type="ORF">RF819_00755</name>
</gene>
<dbReference type="EMBL" id="MTJN01000002">
    <property type="protein sequence ID" value="OOV05429.1"/>
    <property type="molecule type" value="Genomic_DNA"/>
</dbReference>
<dbReference type="STRING" id="28066.RF819_00755"/>
<keyword evidence="2" id="KW-0812">Transmembrane</keyword>
<sequence>MLSFTSLSCTAAAAESAGPAWPTAVVKFEDLRPLTHFKLQVPGLVAKGRVTGPAILQAHINAEGTVAKTALLASCGNPDLDEASLHAMRVMQFQPYTLDGTPSEVTLVVPIHVPARLGRSPR</sequence>
<feature type="domain" description="TonB C-terminal" evidence="5">
    <location>
        <begin position="26"/>
        <end position="122"/>
    </location>
</feature>
<dbReference type="Gene3D" id="3.30.1150.10">
    <property type="match status" value="1"/>
</dbReference>
<dbReference type="Proteomes" id="UP000190750">
    <property type="component" value="Unassembled WGS sequence"/>
</dbReference>
<dbReference type="GO" id="GO:0055085">
    <property type="term" value="P:transmembrane transport"/>
    <property type="evidence" value="ECO:0007669"/>
    <property type="project" value="InterPro"/>
</dbReference>
<name>A0A1T1AMS5_RHOFE</name>